<dbReference type="EMBL" id="LVKB01000001">
    <property type="protein sequence ID" value="ORD98134.1"/>
    <property type="molecule type" value="Genomic_DNA"/>
</dbReference>
<organism evidence="5 6">
    <name type="scientific">Hepatospora eriocheir</name>
    <dbReference type="NCBI Taxonomy" id="1081669"/>
    <lineage>
        <taxon>Eukaryota</taxon>
        <taxon>Fungi</taxon>
        <taxon>Fungi incertae sedis</taxon>
        <taxon>Microsporidia</taxon>
        <taxon>Hepatosporidae</taxon>
        <taxon>Hepatospora</taxon>
    </lineage>
</organism>
<reference evidence="5 6" key="1">
    <citation type="journal article" date="2017" name="Environ. Microbiol.">
        <title>Decay of the glycolytic pathway and adaptation to intranuclear parasitism within Enterocytozoonidae microsporidia.</title>
        <authorList>
            <person name="Wiredu Boakye D."/>
            <person name="Jaroenlak P."/>
            <person name="Prachumwat A."/>
            <person name="Williams T.A."/>
            <person name="Bateman K.S."/>
            <person name="Itsathitphaisarn O."/>
            <person name="Sritunyalucksana K."/>
            <person name="Paszkiewicz K.H."/>
            <person name="Moore K.A."/>
            <person name="Stentiford G.D."/>
            <person name="Williams B.A."/>
        </authorList>
    </citation>
    <scope>NUCLEOTIDE SEQUENCE [LARGE SCALE GENOMIC DNA]</scope>
    <source>
        <strain evidence="5 6">GB1</strain>
    </source>
</reference>
<gene>
    <name evidence="5" type="ORF">HERIO_36</name>
</gene>
<dbReference type="GO" id="GO:0015031">
    <property type="term" value="P:protein transport"/>
    <property type="evidence" value="ECO:0007669"/>
    <property type="project" value="UniProtKB-KW"/>
</dbReference>
<name>A0A1X0QEP6_9MICR</name>
<evidence type="ECO:0000256" key="1">
    <source>
        <dbReference type="ARBA" id="ARBA00004259"/>
    </source>
</evidence>
<dbReference type="GO" id="GO:0017056">
    <property type="term" value="F:structural constituent of nuclear pore"/>
    <property type="evidence" value="ECO:0007669"/>
    <property type="project" value="InterPro"/>
</dbReference>
<evidence type="ECO:0000256" key="3">
    <source>
        <dbReference type="ARBA" id="ARBA00023242"/>
    </source>
</evidence>
<dbReference type="OrthoDB" id="203824at2759"/>
<protein>
    <recommendedName>
        <fullName evidence="4">Nuclear pore protein</fullName>
    </recommendedName>
</protein>
<keyword evidence="4" id="KW-0509">mRNA transport</keyword>
<dbReference type="VEuPathDB" id="MicrosporidiaDB:A0H76_1018"/>
<accession>A0A1X0QEP6</accession>
<keyword evidence="4" id="KW-0906">Nuclear pore complex</keyword>
<dbReference type="Proteomes" id="UP000192356">
    <property type="component" value="Unassembled WGS sequence"/>
</dbReference>
<keyword evidence="4" id="KW-0813">Transport</keyword>
<keyword evidence="4" id="KW-0472">Membrane</keyword>
<keyword evidence="4" id="KW-0653">Protein transport</keyword>
<keyword evidence="6" id="KW-1185">Reference proteome</keyword>
<keyword evidence="3 4" id="KW-0539">Nucleus</keyword>
<dbReference type="Pfam" id="PF04097">
    <property type="entry name" value="Nic96"/>
    <property type="match status" value="1"/>
</dbReference>
<dbReference type="AlphaFoldDB" id="A0A1X0QEP6"/>
<evidence type="ECO:0000313" key="6">
    <source>
        <dbReference type="Proteomes" id="UP000192356"/>
    </source>
</evidence>
<evidence type="ECO:0000256" key="2">
    <source>
        <dbReference type="ARBA" id="ARBA00010186"/>
    </source>
</evidence>
<evidence type="ECO:0000313" key="5">
    <source>
        <dbReference type="EMBL" id="ORD98134.1"/>
    </source>
</evidence>
<keyword evidence="4" id="KW-0811">Translocation</keyword>
<comment type="caution">
    <text evidence="5">The sequence shown here is derived from an EMBL/GenBank/DDBJ whole genome shotgun (WGS) entry which is preliminary data.</text>
</comment>
<comment type="similarity">
    <text evidence="2 4">Belongs to the nucleoporin interacting component (NIC) family.</text>
</comment>
<proteinExistence type="inferred from homology"/>
<dbReference type="GO" id="GO:0005643">
    <property type="term" value="C:nuclear pore"/>
    <property type="evidence" value="ECO:0007669"/>
    <property type="project" value="UniProtKB-SubCell"/>
</dbReference>
<evidence type="ECO:0000256" key="4">
    <source>
        <dbReference type="RuleBase" id="RU364035"/>
    </source>
</evidence>
<comment type="subcellular location">
    <subcellularLocation>
        <location evidence="1">Nucleus envelope</location>
    </subcellularLocation>
    <subcellularLocation>
        <location evidence="4">Nucleus</location>
        <location evidence="4">Nuclear pore complex</location>
    </subcellularLocation>
</comment>
<sequence>MKRDNRKIAPLVYKPIDINNITHFITLLKIKQEAYTEFSEGTVSEYPCFFDQKKDILSTESIHRGYMDKKVIEIYSKMKVSFLDQVEKSMIQFINNKKSEFEFLNFKVFFDDTTENDLFTEPSASSFSDELLFDCFTFLKNQIPPIKFLENGFKRHMVKFFETQQEKENISYPDCVQDYVRLKYSTTAANMAVYEGRYLWAEIYVLFRLGMYNEIKGLFAKFNTFFNKINGEFATYFLQYLNSGVNTVGKVNCNERDDKFKIVMVGFLEGNVVNEPYVISSVEDYLFMLLHNTKKIDTSVFMNPRIEFLASLMAGSYQKAFKLVLRSEFNIVAKFHLLNVLSYSIDLVDSEIPDRELADKTFRENCRVFCMFVFKIIDKLTLYHYKLNLVEMLQDNNDYANYIPEFIIKHNLIEMVKEDVIKNKIKERIITELIGTDKKKLLKILQYLDDSVIEGIFEDLLEQAILTDHKLPQNINLSKAEGKKAEDLRDLYIFNFEPSISNLKSTILVDPTIDLRPYKFIIEHVFRKALHVCKESKDKEISRILFEINGKIDLNEECSSLLTNDFLMFI</sequence>
<dbReference type="InterPro" id="IPR007231">
    <property type="entry name" value="Nucleoporin_int_Nup93/Nic96"/>
</dbReference>
<dbReference type="VEuPathDB" id="MicrosporidiaDB:HERIO_36"/>
<dbReference type="GO" id="GO:0051028">
    <property type="term" value="P:mRNA transport"/>
    <property type="evidence" value="ECO:0007669"/>
    <property type="project" value="UniProtKB-KW"/>
</dbReference>